<keyword evidence="10 14" id="KW-0067">ATP-binding</keyword>
<dbReference type="RefSeq" id="WP_066352466.1">
    <property type="nucleotide sequence ID" value="NZ_LOED01000007.1"/>
</dbReference>
<evidence type="ECO:0000256" key="7">
    <source>
        <dbReference type="ARBA" id="ARBA00022036"/>
    </source>
</evidence>
<dbReference type="Proteomes" id="UP000070427">
    <property type="component" value="Unassembled WGS sequence"/>
</dbReference>
<dbReference type="STRING" id="520764.AN618_08500"/>
<dbReference type="Pfam" id="PF02875">
    <property type="entry name" value="Mur_ligase_C"/>
    <property type="match status" value="1"/>
</dbReference>
<reference evidence="16 17" key="1">
    <citation type="submission" date="2015-12" db="EMBL/GenBank/DDBJ databases">
        <title>Draft genome sequnece of Fervidicola ferrireducens strain Y170.</title>
        <authorList>
            <person name="Patel B.K."/>
        </authorList>
    </citation>
    <scope>NUCLEOTIDE SEQUENCE [LARGE SCALE GENOMIC DNA]</scope>
    <source>
        <strain evidence="16 17">Y170</strain>
    </source>
</reference>
<dbReference type="OrthoDB" id="9803907at2"/>
<dbReference type="InParanoid" id="A0A140LBB3"/>
<gene>
    <name evidence="16" type="primary">cphA</name>
    <name evidence="16" type="ORF">AN618_08500</name>
</gene>
<evidence type="ECO:0000256" key="8">
    <source>
        <dbReference type="ARBA" id="ARBA00022598"/>
    </source>
</evidence>
<comment type="catalytic activity">
    <reaction evidence="12">
        <text>[L-4-(L-arginin-2-N-yl)aspartate](n)-L-aspartate + L-arginine + ATP = [L-4-(L-arginin-2-N-yl)aspartate](n+1) + ADP + phosphate + H(+)</text>
        <dbReference type="Rhea" id="RHEA:23888"/>
        <dbReference type="Rhea" id="RHEA-COMP:13732"/>
        <dbReference type="Rhea" id="RHEA-COMP:13733"/>
        <dbReference type="ChEBI" id="CHEBI:15378"/>
        <dbReference type="ChEBI" id="CHEBI:30616"/>
        <dbReference type="ChEBI" id="CHEBI:32682"/>
        <dbReference type="ChEBI" id="CHEBI:43474"/>
        <dbReference type="ChEBI" id="CHEBI:137986"/>
        <dbReference type="ChEBI" id="CHEBI:137990"/>
        <dbReference type="ChEBI" id="CHEBI:456216"/>
        <dbReference type="EC" id="6.3.2.30"/>
    </reaction>
</comment>
<dbReference type="GO" id="GO:0071160">
    <property type="term" value="F:cyanophycin synthetase activity (L-aspartate-adding)"/>
    <property type="evidence" value="ECO:0007669"/>
    <property type="project" value="UniProtKB-EC"/>
</dbReference>
<dbReference type="GO" id="GO:0046872">
    <property type="term" value="F:metal ion binding"/>
    <property type="evidence" value="ECO:0007669"/>
    <property type="project" value="InterPro"/>
</dbReference>
<dbReference type="SUPFAM" id="SSF53623">
    <property type="entry name" value="MurD-like peptide ligases, catalytic domain"/>
    <property type="match status" value="1"/>
</dbReference>
<evidence type="ECO:0000256" key="10">
    <source>
        <dbReference type="ARBA" id="ARBA00022840"/>
    </source>
</evidence>
<dbReference type="SUPFAM" id="SSF56059">
    <property type="entry name" value="Glutathione synthetase ATP-binding domain-like"/>
    <property type="match status" value="1"/>
</dbReference>
<evidence type="ECO:0000313" key="17">
    <source>
        <dbReference type="Proteomes" id="UP000070427"/>
    </source>
</evidence>
<dbReference type="Gene3D" id="3.40.1190.10">
    <property type="entry name" value="Mur-like, catalytic domain"/>
    <property type="match status" value="1"/>
</dbReference>
<proteinExistence type="inferred from homology"/>
<evidence type="ECO:0000256" key="1">
    <source>
        <dbReference type="ARBA" id="ARBA00003184"/>
    </source>
</evidence>
<dbReference type="InterPro" id="IPR013221">
    <property type="entry name" value="Mur_ligase_cen"/>
</dbReference>
<dbReference type="EC" id="6.3.2.30" evidence="5"/>
<dbReference type="InterPro" id="IPR005479">
    <property type="entry name" value="CPAse_ATP-bd"/>
</dbReference>
<comment type="function">
    <text evidence="1">Catalyzes the ATP-dependent polymerization of arginine and aspartate to multi-L-arginyl-poly-L-aspartic acid (cyanophycin; a water-insoluble reserve polymer).</text>
</comment>
<evidence type="ECO:0000256" key="5">
    <source>
        <dbReference type="ARBA" id="ARBA00012968"/>
    </source>
</evidence>
<evidence type="ECO:0000256" key="4">
    <source>
        <dbReference type="ARBA" id="ARBA00011738"/>
    </source>
</evidence>
<dbReference type="SUPFAM" id="SSF53244">
    <property type="entry name" value="MurD-like peptide ligases, peptide-binding domain"/>
    <property type="match status" value="1"/>
</dbReference>
<organism evidence="16 17">
    <name type="scientific">Fervidicola ferrireducens</name>
    <dbReference type="NCBI Taxonomy" id="520764"/>
    <lineage>
        <taxon>Bacteria</taxon>
        <taxon>Bacillati</taxon>
        <taxon>Bacillota</taxon>
        <taxon>Clostridia</taxon>
        <taxon>Thermosediminibacterales</taxon>
        <taxon>Thermosediminibacteraceae</taxon>
        <taxon>Fervidicola</taxon>
    </lineage>
</organism>
<keyword evidence="8 16" id="KW-0436">Ligase</keyword>
<dbReference type="PROSITE" id="PS50975">
    <property type="entry name" value="ATP_GRASP"/>
    <property type="match status" value="1"/>
</dbReference>
<evidence type="ECO:0000256" key="2">
    <source>
        <dbReference type="ARBA" id="ARBA00004752"/>
    </source>
</evidence>
<evidence type="ECO:0000256" key="11">
    <source>
        <dbReference type="ARBA" id="ARBA00031353"/>
    </source>
</evidence>
<protein>
    <recommendedName>
        <fullName evidence="7">Cyanophycin synthetase</fullName>
        <ecNumber evidence="6">6.3.2.29</ecNumber>
        <ecNumber evidence="5">6.3.2.30</ecNumber>
    </recommendedName>
    <alternativeName>
        <fullName evidence="11">Cyanophycin synthase</fullName>
    </alternativeName>
</protein>
<dbReference type="NCBIfam" id="TIGR02068">
    <property type="entry name" value="cya_phycin_syn"/>
    <property type="match status" value="1"/>
</dbReference>
<sequence>MRIVDIRALEGPNIYSPKPVVRMLVDVGKWDDVSTKDLGGFKERLLEKLPGLALHHCCFDRPGGFLIRLEEGTYLPHVIEHVALELLNLLGQDVKFGRARWWEKTIYSVVFGYEGKYAALEAGKLAVRLVEDLICGKDVDLPGELSKIERYSAEMELGPSTSAIENEAKSRGIPVTRIGDGSLLILGYGAFQKRVEATLTNRTSSVAVDIACDKILTKKMLSLAGIPVPDGIPVYTEEEAVKAAEEIGYPVVVKPVDGNQGKGVSLNLKNEKEVREAFRIASGYSPKVLVENYIRGRHYRLLVVDGKFVCAAERIPAHVVGDGIHSIRELIEIVNSDPRRGEGHEKPLTKIKIDPVVLRVLSKHGYTLDSIPENGQVVFLRENCNLSTGGTARDVTDLVCPENKTLAERAAAMVGLDVAGIDVTTEDISVPIEKSGGAVIEVNAAPRIRMHLYPSEGESRPAAKAIVDMLFPGTPPKFPLVAVTGTNGKTTTVRMIAGILAHHGLKVGMTCTDGVYIGELCVKKGDCSGPESARMVLLDPSVEAAVLEIARGGLIRGGLSYDKADVGIITNITGDHLGQDGVHTLEDLIFVKSLVAEQVKPQGYAVLNADDIASVEVRKRLKGNVIFFSLEEDNLVLRKHLCEGGRGVYVKDGVIVLHSEKDFLPLMKVAEIPATLGGKAKHNAQNALAAVAAGWALDVPFETIKKALLAFKCDENNNPGRLNIIDGGRVRIILDYGHNPAALEAVIATAKAMNPARMIGVIASPGDRMDDAIVMLGQVAGRGFQRLVVKEDEDLRGRRPGEVASLLVRGALSAGLKKEQIDVILKESEAIAFALENAREGDLVVIFYEKYETAVKTIREALRSRMESPAVAGIV</sequence>
<dbReference type="PANTHER" id="PTHR23135:SF18">
    <property type="entry name" value="CYANOPHYCIN SYNTHETASE"/>
    <property type="match status" value="1"/>
</dbReference>
<evidence type="ECO:0000256" key="12">
    <source>
        <dbReference type="ARBA" id="ARBA00048094"/>
    </source>
</evidence>
<dbReference type="NCBIfam" id="NF010623">
    <property type="entry name" value="PRK14016.1"/>
    <property type="match status" value="1"/>
</dbReference>
<dbReference type="InterPro" id="IPR036565">
    <property type="entry name" value="Mur-like_cat_sf"/>
</dbReference>
<dbReference type="GO" id="GO:0005524">
    <property type="term" value="F:ATP binding"/>
    <property type="evidence" value="ECO:0007669"/>
    <property type="project" value="UniProtKB-UniRule"/>
</dbReference>
<dbReference type="InterPro" id="IPR004101">
    <property type="entry name" value="Mur_ligase_C"/>
</dbReference>
<dbReference type="GO" id="GO:0004326">
    <property type="term" value="F:tetrahydrofolylpolyglutamate synthase activity"/>
    <property type="evidence" value="ECO:0007669"/>
    <property type="project" value="InterPro"/>
</dbReference>
<dbReference type="InterPro" id="IPR011761">
    <property type="entry name" value="ATP-grasp"/>
</dbReference>
<evidence type="ECO:0000256" key="14">
    <source>
        <dbReference type="PROSITE-ProRule" id="PRU00409"/>
    </source>
</evidence>
<dbReference type="PROSITE" id="PS01011">
    <property type="entry name" value="FOLYLPOLYGLU_SYNT_1"/>
    <property type="match status" value="1"/>
</dbReference>
<comment type="catalytic activity">
    <reaction evidence="13">
        <text>[L-4-(L-arginin-2-N-yl)aspartate](n) + L-aspartate + ATP = [L-4-(L-arginin-2-N-yl)aspartate](n)-L-aspartate + ADP + phosphate + H(+)</text>
        <dbReference type="Rhea" id="RHEA:13277"/>
        <dbReference type="Rhea" id="RHEA-COMP:13728"/>
        <dbReference type="Rhea" id="RHEA-COMP:13733"/>
        <dbReference type="ChEBI" id="CHEBI:15378"/>
        <dbReference type="ChEBI" id="CHEBI:29991"/>
        <dbReference type="ChEBI" id="CHEBI:30616"/>
        <dbReference type="ChEBI" id="CHEBI:43474"/>
        <dbReference type="ChEBI" id="CHEBI:137986"/>
        <dbReference type="ChEBI" id="CHEBI:137990"/>
        <dbReference type="ChEBI" id="CHEBI:456216"/>
        <dbReference type="EC" id="6.3.2.29"/>
    </reaction>
</comment>
<evidence type="ECO:0000256" key="13">
    <source>
        <dbReference type="ARBA" id="ARBA00048425"/>
    </source>
</evidence>
<comment type="subunit">
    <text evidence="4">Homodimer.</text>
</comment>
<evidence type="ECO:0000256" key="9">
    <source>
        <dbReference type="ARBA" id="ARBA00022741"/>
    </source>
</evidence>
<dbReference type="Gene3D" id="3.90.190.20">
    <property type="entry name" value="Mur ligase, C-terminal domain"/>
    <property type="match status" value="1"/>
</dbReference>
<dbReference type="Pfam" id="PF08245">
    <property type="entry name" value="Mur_ligase_M"/>
    <property type="match status" value="1"/>
</dbReference>
<dbReference type="EMBL" id="LOED01000007">
    <property type="protein sequence ID" value="KXG77838.1"/>
    <property type="molecule type" value="Genomic_DNA"/>
</dbReference>
<dbReference type="PATRIC" id="fig|520764.3.peg.882"/>
<dbReference type="Gene3D" id="3.30.470.20">
    <property type="entry name" value="ATP-grasp fold, B domain"/>
    <property type="match status" value="2"/>
</dbReference>
<dbReference type="Pfam" id="PF02786">
    <property type="entry name" value="CPSase_L_D2"/>
    <property type="match status" value="1"/>
</dbReference>
<dbReference type="PANTHER" id="PTHR23135">
    <property type="entry name" value="MUR LIGASE FAMILY MEMBER"/>
    <property type="match status" value="1"/>
</dbReference>
<dbReference type="GO" id="GO:0071161">
    <property type="term" value="F:cyanophycin synthetase activity (L-arginine-adding)"/>
    <property type="evidence" value="ECO:0007669"/>
    <property type="project" value="UniProtKB-EC"/>
</dbReference>
<dbReference type="InterPro" id="IPR044019">
    <property type="entry name" value="Cyanophycin_syn_N"/>
</dbReference>
<keyword evidence="9 14" id="KW-0547">Nucleotide-binding</keyword>
<evidence type="ECO:0000256" key="3">
    <source>
        <dbReference type="ARBA" id="ARBA00009060"/>
    </source>
</evidence>
<comment type="pathway">
    <text evidence="2">Cell wall biogenesis; peptidoglycan biosynthesis.</text>
</comment>
<feature type="domain" description="ATP-grasp" evidence="15">
    <location>
        <begin position="218"/>
        <end position="471"/>
    </location>
</feature>
<dbReference type="InterPro" id="IPR036615">
    <property type="entry name" value="Mur_ligase_C_dom_sf"/>
</dbReference>
<accession>A0A140LBB3</accession>
<dbReference type="AlphaFoldDB" id="A0A140LBB3"/>
<comment type="similarity">
    <text evidence="3">In the C-terminal section; belongs to the MurCDEF family.</text>
</comment>
<evidence type="ECO:0000259" key="15">
    <source>
        <dbReference type="PROSITE" id="PS50975"/>
    </source>
</evidence>
<evidence type="ECO:0000313" key="16">
    <source>
        <dbReference type="EMBL" id="KXG77838.1"/>
    </source>
</evidence>
<dbReference type="Pfam" id="PF18921">
    <property type="entry name" value="Cyanophycin_syn"/>
    <property type="match status" value="1"/>
</dbReference>
<comment type="caution">
    <text evidence="16">The sequence shown here is derived from an EMBL/GenBank/DDBJ whole genome shotgun (WGS) entry which is preliminary data.</text>
</comment>
<dbReference type="EC" id="6.3.2.29" evidence="6"/>
<dbReference type="InterPro" id="IPR018109">
    <property type="entry name" value="Folylpolyglutamate_synth_CS"/>
</dbReference>
<name>A0A140LBB3_9FIRM</name>
<dbReference type="InterPro" id="IPR011810">
    <property type="entry name" value="Cya_phycin_syn"/>
</dbReference>
<keyword evidence="17" id="KW-1185">Reference proteome</keyword>
<evidence type="ECO:0000256" key="6">
    <source>
        <dbReference type="ARBA" id="ARBA00013005"/>
    </source>
</evidence>